<accession>A0A0S3T0S3</accession>
<keyword evidence="3" id="KW-1185">Reference proteome</keyword>
<dbReference type="AlphaFoldDB" id="A0A0S3T0S3"/>
<organism evidence="2 3">
    <name type="scientific">Vigna angularis var. angularis</name>
    <dbReference type="NCBI Taxonomy" id="157739"/>
    <lineage>
        <taxon>Eukaryota</taxon>
        <taxon>Viridiplantae</taxon>
        <taxon>Streptophyta</taxon>
        <taxon>Embryophyta</taxon>
        <taxon>Tracheophyta</taxon>
        <taxon>Spermatophyta</taxon>
        <taxon>Magnoliopsida</taxon>
        <taxon>eudicotyledons</taxon>
        <taxon>Gunneridae</taxon>
        <taxon>Pentapetalae</taxon>
        <taxon>rosids</taxon>
        <taxon>fabids</taxon>
        <taxon>Fabales</taxon>
        <taxon>Fabaceae</taxon>
        <taxon>Papilionoideae</taxon>
        <taxon>50 kb inversion clade</taxon>
        <taxon>NPAAA clade</taxon>
        <taxon>indigoferoid/millettioid clade</taxon>
        <taxon>Phaseoleae</taxon>
        <taxon>Vigna</taxon>
    </lineage>
</organism>
<dbReference type="EMBL" id="AP015043">
    <property type="protein sequence ID" value="BAT98797.1"/>
    <property type="molecule type" value="Genomic_DNA"/>
</dbReference>
<evidence type="ECO:0000313" key="2">
    <source>
        <dbReference type="EMBL" id="BAT98797.1"/>
    </source>
</evidence>
<name>A0A0S3T0S3_PHAAN</name>
<feature type="compositionally biased region" description="Basic and acidic residues" evidence="1">
    <location>
        <begin position="29"/>
        <end position="43"/>
    </location>
</feature>
<dbReference type="Proteomes" id="UP000291084">
    <property type="component" value="Chromosome 10"/>
</dbReference>
<evidence type="ECO:0000256" key="1">
    <source>
        <dbReference type="SAM" id="MobiDB-lite"/>
    </source>
</evidence>
<feature type="region of interest" description="Disordered" evidence="1">
    <location>
        <begin position="22"/>
        <end position="48"/>
    </location>
</feature>
<protein>
    <submittedName>
        <fullName evidence="2">Uncharacterized protein</fullName>
    </submittedName>
</protein>
<dbReference type="PANTHER" id="PTHR38222">
    <property type="entry name" value="TFIIS N-TERMINAL DOMAIN-CONTAINING PROTEIN"/>
    <property type="match status" value="1"/>
</dbReference>
<sequence length="80" mass="9037">MFEPRDMWTKLKEKGETIFSVGGGWNPSSREHNLHGIKEKEKSSSTGLPIVASNQRMEVDRPWFMCSDASLSMLVDCFSA</sequence>
<proteinExistence type="predicted"/>
<evidence type="ECO:0000313" key="3">
    <source>
        <dbReference type="Proteomes" id="UP000291084"/>
    </source>
</evidence>
<dbReference type="OrthoDB" id="607613at2759"/>
<gene>
    <name evidence="2" type="primary">Vigan.10G014300</name>
    <name evidence="2" type="ORF">VIGAN_10014300</name>
</gene>
<reference evidence="2 3" key="1">
    <citation type="journal article" date="2015" name="Sci. Rep.">
        <title>The power of single molecule real-time sequencing technology in the de novo assembly of a eukaryotic genome.</title>
        <authorList>
            <person name="Sakai H."/>
            <person name="Naito K."/>
            <person name="Ogiso-Tanaka E."/>
            <person name="Takahashi Y."/>
            <person name="Iseki K."/>
            <person name="Muto C."/>
            <person name="Satou K."/>
            <person name="Teruya K."/>
            <person name="Shiroma A."/>
            <person name="Shimoji M."/>
            <person name="Hirano T."/>
            <person name="Itoh T."/>
            <person name="Kaga A."/>
            <person name="Tomooka N."/>
        </authorList>
    </citation>
    <scope>NUCLEOTIDE SEQUENCE [LARGE SCALE GENOMIC DNA]</scope>
    <source>
        <strain evidence="3">cv. Shumari</strain>
    </source>
</reference>
<dbReference type="PANTHER" id="PTHR38222:SF1">
    <property type="entry name" value="TFIIS N-TERMINAL DOMAIN-CONTAINING PROTEIN"/>
    <property type="match status" value="1"/>
</dbReference>